<accession>A0A9W8K3A4</accession>
<evidence type="ECO:0000313" key="2">
    <source>
        <dbReference type="EMBL" id="KAJ3504313.1"/>
    </source>
</evidence>
<organism evidence="2 3">
    <name type="scientific">Agrocybe chaxingu</name>
    <dbReference type="NCBI Taxonomy" id="84603"/>
    <lineage>
        <taxon>Eukaryota</taxon>
        <taxon>Fungi</taxon>
        <taxon>Dikarya</taxon>
        <taxon>Basidiomycota</taxon>
        <taxon>Agaricomycotina</taxon>
        <taxon>Agaricomycetes</taxon>
        <taxon>Agaricomycetidae</taxon>
        <taxon>Agaricales</taxon>
        <taxon>Agaricineae</taxon>
        <taxon>Strophariaceae</taxon>
        <taxon>Agrocybe</taxon>
    </lineage>
</organism>
<dbReference type="AlphaFoldDB" id="A0A9W8K3A4"/>
<dbReference type="EMBL" id="JANKHO010001026">
    <property type="protein sequence ID" value="KAJ3504313.1"/>
    <property type="molecule type" value="Genomic_DNA"/>
</dbReference>
<protein>
    <submittedName>
        <fullName evidence="2">Uncharacterized protein</fullName>
    </submittedName>
</protein>
<feature type="transmembrane region" description="Helical" evidence="1">
    <location>
        <begin position="31"/>
        <end position="53"/>
    </location>
</feature>
<reference evidence="2" key="1">
    <citation type="submission" date="2022-07" db="EMBL/GenBank/DDBJ databases">
        <title>Genome Sequence of Agrocybe chaxingu.</title>
        <authorList>
            <person name="Buettner E."/>
        </authorList>
    </citation>
    <scope>NUCLEOTIDE SEQUENCE</scope>
    <source>
        <strain evidence="2">MP-N11</strain>
    </source>
</reference>
<feature type="transmembrane region" description="Helical" evidence="1">
    <location>
        <begin position="144"/>
        <end position="167"/>
    </location>
</feature>
<gene>
    <name evidence="2" type="ORF">NLJ89_g7999</name>
</gene>
<name>A0A9W8K3A4_9AGAR</name>
<keyword evidence="1" id="KW-1133">Transmembrane helix</keyword>
<keyword evidence="1" id="KW-0812">Transmembrane</keyword>
<evidence type="ECO:0000313" key="3">
    <source>
        <dbReference type="Proteomes" id="UP001148786"/>
    </source>
</evidence>
<comment type="caution">
    <text evidence="2">The sequence shown here is derived from an EMBL/GenBank/DDBJ whole genome shotgun (WGS) entry which is preliminary data.</text>
</comment>
<keyword evidence="3" id="KW-1185">Reference proteome</keyword>
<feature type="transmembrane region" description="Helical" evidence="1">
    <location>
        <begin position="113"/>
        <end position="132"/>
    </location>
</feature>
<evidence type="ECO:0000256" key="1">
    <source>
        <dbReference type="SAM" id="Phobius"/>
    </source>
</evidence>
<sequence>MIAPPSESELESAGQNSSKKSYKILPVHAVFLAYPLIVFTITLLILSIVAICEDKQSRRYYRYDISYVASILCVVTTPFTLFYLLFLIFASWFPSRTPRPITKMKRHTFGCINFAYIAALTILWGFIVGENAKRVMRRDLRLNIAIIAGIELAFLCLLGVVFLFDIWQVHCDTMKEGRIRLPTNTPRIVVMINGTPYVDIPAFQLPQTSPQISDVKVKVQEFNHQPINIEGGEPLLPYNA</sequence>
<proteinExistence type="predicted"/>
<keyword evidence="1" id="KW-0472">Membrane</keyword>
<feature type="transmembrane region" description="Helical" evidence="1">
    <location>
        <begin position="65"/>
        <end position="93"/>
    </location>
</feature>
<dbReference type="Proteomes" id="UP001148786">
    <property type="component" value="Unassembled WGS sequence"/>
</dbReference>